<evidence type="ECO:0000259" key="5">
    <source>
        <dbReference type="SMART" id="SM01313"/>
    </source>
</evidence>
<dbReference type="Proteomes" id="UP000078492">
    <property type="component" value="Unassembled WGS sequence"/>
</dbReference>
<evidence type="ECO:0000256" key="1">
    <source>
        <dbReference type="ARBA" id="ARBA00006518"/>
    </source>
</evidence>
<evidence type="ECO:0000256" key="2">
    <source>
        <dbReference type="ARBA" id="ARBA00022448"/>
    </source>
</evidence>
<comment type="similarity">
    <text evidence="1">Belongs to the SEC3 family.</text>
</comment>
<reference evidence="6 7" key="1">
    <citation type="submission" date="2015-09" db="EMBL/GenBank/DDBJ databases">
        <title>Trachymyrmex cornetzi WGS genome.</title>
        <authorList>
            <person name="Nygaard S."/>
            <person name="Hu H."/>
            <person name="Boomsma J."/>
            <person name="Zhang G."/>
        </authorList>
    </citation>
    <scope>NUCLEOTIDE SEQUENCE [LARGE SCALE GENOMIC DNA]</scope>
    <source>
        <strain evidence="6">Tcor2-1</strain>
        <tissue evidence="6">Whole body</tissue>
    </source>
</reference>
<evidence type="ECO:0000313" key="6">
    <source>
        <dbReference type="EMBL" id="KYN12233.1"/>
    </source>
</evidence>
<protein>
    <submittedName>
        <fullName evidence="6">Exocyst complex component 1</fullName>
    </submittedName>
</protein>
<dbReference type="GO" id="GO:0005886">
    <property type="term" value="C:plasma membrane"/>
    <property type="evidence" value="ECO:0007669"/>
    <property type="project" value="TreeGrafter"/>
</dbReference>
<dbReference type="GO" id="GO:0000145">
    <property type="term" value="C:exocyst"/>
    <property type="evidence" value="ECO:0007669"/>
    <property type="project" value="InterPro"/>
</dbReference>
<dbReference type="GO" id="GO:0006887">
    <property type="term" value="P:exocytosis"/>
    <property type="evidence" value="ECO:0007669"/>
    <property type="project" value="UniProtKB-KW"/>
</dbReference>
<name>A0A151IWS2_9HYME</name>
<dbReference type="CDD" id="cd14683">
    <property type="entry name" value="PH-EXOC1"/>
    <property type="match status" value="1"/>
</dbReference>
<dbReference type="InterPro" id="IPR028258">
    <property type="entry name" value="Sec3-PIP2_bind"/>
</dbReference>
<evidence type="ECO:0000256" key="4">
    <source>
        <dbReference type="ARBA" id="ARBA00023054"/>
    </source>
</evidence>
<keyword evidence="3" id="KW-0268">Exocytosis</keyword>
<feature type="domain" description="Exocyst complex component Sec3 PIP2-binding N-terminal" evidence="5">
    <location>
        <begin position="31"/>
        <end position="119"/>
    </location>
</feature>
<dbReference type="Pfam" id="PF15277">
    <property type="entry name" value="Sec3-PIP2_bind"/>
    <property type="match status" value="1"/>
</dbReference>
<accession>A0A151IWS2</accession>
<keyword evidence="7" id="KW-1185">Reference proteome</keyword>
<organism evidence="6 7">
    <name type="scientific">Trachymyrmex cornetzi</name>
    <dbReference type="NCBI Taxonomy" id="471704"/>
    <lineage>
        <taxon>Eukaryota</taxon>
        <taxon>Metazoa</taxon>
        <taxon>Ecdysozoa</taxon>
        <taxon>Arthropoda</taxon>
        <taxon>Hexapoda</taxon>
        <taxon>Insecta</taxon>
        <taxon>Pterygota</taxon>
        <taxon>Neoptera</taxon>
        <taxon>Endopterygota</taxon>
        <taxon>Hymenoptera</taxon>
        <taxon>Apocrita</taxon>
        <taxon>Aculeata</taxon>
        <taxon>Formicoidea</taxon>
        <taxon>Formicidae</taxon>
        <taxon>Myrmicinae</taxon>
        <taxon>Trachymyrmex</taxon>
    </lineage>
</organism>
<evidence type="ECO:0000256" key="3">
    <source>
        <dbReference type="ARBA" id="ARBA00022483"/>
    </source>
</evidence>
<dbReference type="STRING" id="471704.A0A151IWS2"/>
<gene>
    <name evidence="6" type="ORF">ALC57_15602</name>
</gene>
<dbReference type="Pfam" id="PF09763">
    <property type="entry name" value="Sec3_CC"/>
    <property type="match status" value="1"/>
</dbReference>
<dbReference type="Gene3D" id="2.30.29.90">
    <property type="match status" value="1"/>
</dbReference>
<dbReference type="GO" id="GO:0005546">
    <property type="term" value="F:phosphatidylinositol-4,5-bisphosphate binding"/>
    <property type="evidence" value="ECO:0007669"/>
    <property type="project" value="TreeGrafter"/>
</dbReference>
<dbReference type="EMBL" id="KQ980848">
    <property type="protein sequence ID" value="KYN12233.1"/>
    <property type="molecule type" value="Genomic_DNA"/>
</dbReference>
<dbReference type="Pfam" id="PF20654">
    <property type="entry name" value="Sec3_C-term"/>
    <property type="match status" value="1"/>
</dbReference>
<dbReference type="PANTHER" id="PTHR16092">
    <property type="entry name" value="SEC3/SYNTAXIN-RELATED"/>
    <property type="match status" value="1"/>
</dbReference>
<dbReference type="PANTHER" id="PTHR16092:SF14">
    <property type="entry name" value="EXOCYST COMPLEX COMPONENT 1 ISOFORM X1"/>
    <property type="match status" value="1"/>
</dbReference>
<proteinExistence type="inferred from homology"/>
<dbReference type="SMART" id="SM01313">
    <property type="entry name" value="Sec3-PIP2_bind"/>
    <property type="match status" value="1"/>
</dbReference>
<keyword evidence="4" id="KW-0175">Coiled coil</keyword>
<dbReference type="AlphaFoldDB" id="A0A151IWS2"/>
<evidence type="ECO:0000313" key="7">
    <source>
        <dbReference type="Proteomes" id="UP000078492"/>
    </source>
</evidence>
<sequence length="989" mass="113426">MTAIRHTLQREIFTLSDEKLLSVCYVSKAYKKKKMSFLCLVTTTDTPGSLILYQVKKNDKNVYKKKQSWSLNDVQIIDGVKNDSMDIEMHIDKVYKWSSTTVQERRTFISNLYTYSCSLTQRPEFKNIPKEWLIDPIALKETDSITFTPDLLASPISSDYQPITEKEAADLKQMMENCEYAVSNAELFMETLSKDLSILDGENVHSVLASEQRVTQLMNSIDAAIIEASIVETRLAAYDEALGRIREVMARVGQKNQAIHTANNNARLLLDKLNLVIVLMFRYDPGGVHREPMHVNIFRKYHDYNTRMALTTKAIFMMRLKTFQMTLLQLDISATYQRTLNEAELPGEREELGLAGVALLKAITAPLPPGLDKLNAVTEQKRRLDKLKAKFSVIVARHLNNLFIHLGNDIGDTSTSMTDLMLPTHQGVHNELVTYTELMQLLRALDNKAFVQLTKVYTDTMSKLYKRDLKRFFEEAKNKLISKRLQVNTSRSSGQKGEDLLNPAPICLLSGEIWTPMNEGNLLDSVLNCVLSQMQPVCLAEQGFCVSFLQLDSVLSPSKVTKHLILPPEDSRGKIPRALTLSAAISLLPEDPLAALTIKRREHPYRLPYPSLYRAPPQARKAILYPLERPRFNGSVVIQSSEIEEVENINNGAASPGSVTSTASKRLERQVNEDVRATMAAIFPSLETELYNFISFLDKIDSFWCMYVLVRLSQHVMSAQDTGSFLSMTFASSLIHVKRAFDKFIQAQLQSILCDTKVNRRHKCGILPYIENFGPFARTAEKIFRNSDRKVDLEKWYTKLVSTMFEAIVIHSREHHKTPQEVIKMENFHHLYDLLSQLKISILDHERKEAKQKYQDALRAYVTQYFGRPLEKLNLFFEGVQAKVGAGVKESEVSYQMAFSKQELRRVVKEYPAREVKKGLENLYRKVEKHLCEEENLLQVVWREMQNEFIAQYRNIEELIQRCYPDSNVTLEFTIQNILEFFSEIARSH</sequence>
<dbReference type="InterPro" id="IPR048628">
    <property type="entry name" value="Sec3_C"/>
</dbReference>
<dbReference type="GO" id="GO:0006893">
    <property type="term" value="P:Golgi to plasma membrane transport"/>
    <property type="evidence" value="ECO:0007669"/>
    <property type="project" value="TreeGrafter"/>
</dbReference>
<keyword evidence="2" id="KW-0813">Transport</keyword>
<dbReference type="InterPro" id="IPR019160">
    <property type="entry name" value="Sec3_CC"/>
</dbReference>